<organism evidence="1 2">
    <name type="scientific">Aureobasidium pullulans</name>
    <name type="common">Black yeast</name>
    <name type="synonym">Pullularia pullulans</name>
    <dbReference type="NCBI Taxonomy" id="5580"/>
    <lineage>
        <taxon>Eukaryota</taxon>
        <taxon>Fungi</taxon>
        <taxon>Dikarya</taxon>
        <taxon>Ascomycota</taxon>
        <taxon>Pezizomycotina</taxon>
        <taxon>Dothideomycetes</taxon>
        <taxon>Dothideomycetidae</taxon>
        <taxon>Dothideales</taxon>
        <taxon>Saccotheciaceae</taxon>
        <taxon>Aureobasidium</taxon>
    </lineage>
</organism>
<sequence length="328" mass="38046">MASEYKRVPEPCEARFRQLDINNLERSKLSAMEAKCLGLARLKTSFFSTKVLYEIKFPPELKGETRYLAGLSLFESRVFPEYLVTARKIRRYEGRELDIGPQLIIALRVDDLESVHFVCSKGCIDCKINARRRMDSFWFSKVLNFWSFYIYSWNRSNPGQGVEDSVDFWKGSSRDIADCTRPTNNARIQSFVNHVLGAYLDNVEFQWHYYARDAVPGTRFSFDIWKHFALMEAQHDVAEAMAAGAEQALATRKHYDCRSILHHSLQNNNSRREVLMGDYPHPGWVVSWIYYHPNKPTWAGKPPEPPATPRGESVMKDVHIYDKAELEC</sequence>
<dbReference type="Proteomes" id="UP000308724">
    <property type="component" value="Unassembled WGS sequence"/>
</dbReference>
<evidence type="ECO:0000313" key="1">
    <source>
        <dbReference type="EMBL" id="TIA31205.1"/>
    </source>
</evidence>
<dbReference type="EMBL" id="QZBZ01000304">
    <property type="protein sequence ID" value="TIA31205.1"/>
    <property type="molecule type" value="Genomic_DNA"/>
</dbReference>
<comment type="caution">
    <text evidence="1">The sequence shown here is derived from an EMBL/GenBank/DDBJ whole genome shotgun (WGS) entry which is preliminary data.</text>
</comment>
<gene>
    <name evidence="1" type="ORF">D6C78_09078</name>
</gene>
<accession>A0A4T0BGX6</accession>
<proteinExistence type="predicted"/>
<protein>
    <submittedName>
        <fullName evidence="1">Uncharacterized protein</fullName>
    </submittedName>
</protein>
<reference evidence="1 2" key="1">
    <citation type="submission" date="2018-10" db="EMBL/GenBank/DDBJ databases">
        <title>Fifty Aureobasidium pullulans genomes reveal a recombining polyextremotolerant generalist.</title>
        <authorList>
            <person name="Gostincar C."/>
            <person name="Turk M."/>
            <person name="Zajc J."/>
            <person name="Gunde-Cimerman N."/>
        </authorList>
    </citation>
    <scope>NUCLEOTIDE SEQUENCE [LARGE SCALE GENOMIC DNA]</scope>
    <source>
        <strain evidence="1 2">EXF-1645</strain>
    </source>
</reference>
<dbReference type="AlphaFoldDB" id="A0A4T0BGX6"/>
<name>A0A4T0BGX6_AURPU</name>
<evidence type="ECO:0000313" key="2">
    <source>
        <dbReference type="Proteomes" id="UP000308724"/>
    </source>
</evidence>